<keyword evidence="3" id="KW-1185">Reference proteome</keyword>
<dbReference type="Proteomes" id="UP000076727">
    <property type="component" value="Unassembled WGS sequence"/>
</dbReference>
<evidence type="ECO:0000313" key="3">
    <source>
        <dbReference type="Proteomes" id="UP000076727"/>
    </source>
</evidence>
<proteinExistence type="predicted"/>
<name>A0A165TSU2_9APHY</name>
<evidence type="ECO:0000313" key="2">
    <source>
        <dbReference type="EMBL" id="KZT73895.1"/>
    </source>
</evidence>
<dbReference type="EMBL" id="KV429035">
    <property type="protein sequence ID" value="KZT73895.1"/>
    <property type="molecule type" value="Genomic_DNA"/>
</dbReference>
<accession>A0A165TSU2</accession>
<reference evidence="2 3" key="1">
    <citation type="journal article" date="2016" name="Mol. Biol. Evol.">
        <title>Comparative Genomics of Early-Diverging Mushroom-Forming Fungi Provides Insights into the Origins of Lignocellulose Decay Capabilities.</title>
        <authorList>
            <person name="Nagy L.G."/>
            <person name="Riley R."/>
            <person name="Tritt A."/>
            <person name="Adam C."/>
            <person name="Daum C."/>
            <person name="Floudas D."/>
            <person name="Sun H."/>
            <person name="Yadav J.S."/>
            <person name="Pangilinan J."/>
            <person name="Larsson K.H."/>
            <person name="Matsuura K."/>
            <person name="Barry K."/>
            <person name="Labutti K."/>
            <person name="Kuo R."/>
            <person name="Ohm R.A."/>
            <person name="Bhattacharya S.S."/>
            <person name="Shirouzu T."/>
            <person name="Yoshinaga Y."/>
            <person name="Martin F.M."/>
            <person name="Grigoriev I.V."/>
            <person name="Hibbett D.S."/>
        </authorList>
    </citation>
    <scope>NUCLEOTIDE SEQUENCE [LARGE SCALE GENOMIC DNA]</scope>
    <source>
        <strain evidence="2 3">L-15889</strain>
    </source>
</reference>
<dbReference type="AlphaFoldDB" id="A0A165TSU2"/>
<organism evidence="2 3">
    <name type="scientific">Daedalea quercina L-15889</name>
    <dbReference type="NCBI Taxonomy" id="1314783"/>
    <lineage>
        <taxon>Eukaryota</taxon>
        <taxon>Fungi</taxon>
        <taxon>Dikarya</taxon>
        <taxon>Basidiomycota</taxon>
        <taxon>Agaricomycotina</taxon>
        <taxon>Agaricomycetes</taxon>
        <taxon>Polyporales</taxon>
        <taxon>Fomitopsis</taxon>
    </lineage>
</organism>
<protein>
    <submittedName>
        <fullName evidence="2">Uncharacterized protein</fullName>
    </submittedName>
</protein>
<sequence length="205" mass="22113">MAWSRLSSSRYLLVPLIPRDNWLSTVPPRPRLPPVGGPNVGGNVYSALWRGCGFAGYGGRDDLAVVTARSLCESEALHATGLRHHWNEAGLHRPVHLSPLRPYADHTPCCAGRRCSQLLPVTKQRMIAAVDLHKGVAVRPRPCKWTAFAGFTVCIAAPHMLSSGDFSQTQDSASQQLPAVGLTGLSGTRTFDTRSPRMGSPHCAA</sequence>
<feature type="region of interest" description="Disordered" evidence="1">
    <location>
        <begin position="184"/>
        <end position="205"/>
    </location>
</feature>
<gene>
    <name evidence="2" type="ORF">DAEQUDRAFT_359934</name>
</gene>
<evidence type="ECO:0000256" key="1">
    <source>
        <dbReference type="SAM" id="MobiDB-lite"/>
    </source>
</evidence>